<dbReference type="InterPro" id="IPR008780">
    <property type="entry name" value="Plasmodium_Vir"/>
</dbReference>
<evidence type="ECO:0000256" key="1">
    <source>
        <dbReference type="SAM" id="Phobius"/>
    </source>
</evidence>
<dbReference type="EMBL" id="FLRI01000183">
    <property type="protein sequence ID" value="SBT83704.1"/>
    <property type="molecule type" value="Genomic_DNA"/>
</dbReference>
<dbReference type="VEuPathDB" id="PlasmoDB:PocGH01_00142000"/>
<name>A0A1D3JDK8_PLAOA</name>
<dbReference type="Pfam" id="PF05795">
    <property type="entry name" value="Plasmodium_Vir"/>
    <property type="match status" value="1"/>
</dbReference>
<keyword evidence="3" id="KW-1185">Reference proteome</keyword>
<feature type="transmembrane region" description="Helical" evidence="1">
    <location>
        <begin position="246"/>
        <end position="269"/>
    </location>
</feature>
<gene>
    <name evidence="2" type="primary">PocGH01_00142000</name>
    <name evidence="2" type="ORF">POCGH01_00142000</name>
</gene>
<reference evidence="2 3" key="1">
    <citation type="submission" date="2016-06" db="EMBL/GenBank/DDBJ databases">
        <authorList>
            <consortium name="Pathogen Informatics"/>
        </authorList>
    </citation>
    <scope>NUCLEOTIDE SEQUENCE [LARGE SCALE GENOMIC DNA]</scope>
    <source>
        <strain evidence="2">PocGH01</strain>
    </source>
</reference>
<proteinExistence type="predicted"/>
<dbReference type="OrthoDB" id="383114at2759"/>
<dbReference type="VEuPathDB" id="PlasmoDB:POWCR01_000026600"/>
<dbReference type="Proteomes" id="UP000242942">
    <property type="component" value="Unassembled WGS sequence"/>
</dbReference>
<keyword evidence="1" id="KW-0812">Transmembrane</keyword>
<evidence type="ECO:0000313" key="2">
    <source>
        <dbReference type="EMBL" id="SBT83704.1"/>
    </source>
</evidence>
<dbReference type="AlphaFoldDB" id="A0A1D3JDK8"/>
<accession>A0A1D3JDK8</accession>
<keyword evidence="1" id="KW-1133">Transmembrane helix</keyword>
<organism evidence="2 3">
    <name type="scientific">Plasmodium ovale</name>
    <name type="common">malaria parasite P. ovale</name>
    <dbReference type="NCBI Taxonomy" id="36330"/>
    <lineage>
        <taxon>Eukaryota</taxon>
        <taxon>Sar</taxon>
        <taxon>Alveolata</taxon>
        <taxon>Apicomplexa</taxon>
        <taxon>Aconoidasida</taxon>
        <taxon>Haemosporida</taxon>
        <taxon>Plasmodiidae</taxon>
        <taxon>Plasmodium</taxon>
        <taxon>Plasmodium (Plasmodium)</taxon>
    </lineage>
</organism>
<sequence length="323" mass="38070">MDHAETILEGSHSHNIYDKLNSSGKNYDKFCKGYSYYKNICPPFYELCVLFETNINTLTTLLGNEVDDADLCRYLNFWIHDEIKKASFSYKCNTHEKTFIRKISSISHRYNSSPSKNKCHFYVSALSLDTWIKWKNLYDYIKSYSTIKNTVTADNNKCKVYPEYIEYIKGIHKEYKEQCCKSDTSNCPQNIKFDVWCNKDIPFTELECNVFQTAEQDFDTEISEKEGKSSHEHISSDPRTLTPNNLNYNIIISAILSLVGTFIIFFFSYKLTPIKFWIQRILRRNKNDTYIEDEATNKLWRHTSEIMDINSENSEYHITYNSV</sequence>
<protein>
    <submittedName>
        <fullName evidence="2">PIR protein</fullName>
    </submittedName>
</protein>
<evidence type="ECO:0000313" key="3">
    <source>
        <dbReference type="Proteomes" id="UP000242942"/>
    </source>
</evidence>
<keyword evidence="1" id="KW-0472">Membrane</keyword>